<accession>A0A3P3W4T4</accession>
<dbReference type="Pfam" id="PF09357">
    <property type="entry name" value="RteC"/>
    <property type="match status" value="1"/>
</dbReference>
<keyword evidence="2" id="KW-1185">Reference proteome</keyword>
<name>A0A3P3W4T4_9FLAO</name>
<dbReference type="AlphaFoldDB" id="A0A3P3W4T4"/>
<dbReference type="EMBL" id="RQVQ01000028">
    <property type="protein sequence ID" value="RRJ89428.1"/>
    <property type="molecule type" value="Genomic_DNA"/>
</dbReference>
<evidence type="ECO:0000313" key="1">
    <source>
        <dbReference type="EMBL" id="RRJ89428.1"/>
    </source>
</evidence>
<dbReference type="Proteomes" id="UP000275719">
    <property type="component" value="Unassembled WGS sequence"/>
</dbReference>
<sequence>MNAFNDKLNIIRKKERKISFTSSSIIEESYQMILLLKDLLLELKTIVLTKGFKTEMEEIYFFKIVKPEVLGKLIYYNKVYRIETGCPVNNGKLFIKYFTKHLEQLKTSYKEYVCNSDFYKYYKSKRTDLDSKFFRLNQIDLHGGLNSIVFEIDEKFSTYYDYKVSRIISNDLLYEYLIQRMDSEEKTSIFQNQPVDGYNKDVFWTDSKNALVELIYALHASGAVSNGRVGISKMSMVFEIIFRVKLGDLHHSFHRMKDRSGSKTAFLDHLKANLEKYMDKDL</sequence>
<dbReference type="RefSeq" id="WP_125019599.1">
    <property type="nucleotide sequence ID" value="NZ_RQVQ01000028.1"/>
</dbReference>
<proteinExistence type="predicted"/>
<dbReference type="InterPro" id="IPR018534">
    <property type="entry name" value="Tet_reg_excision_RteC"/>
</dbReference>
<reference evidence="1 2" key="1">
    <citation type="submission" date="2018-11" db="EMBL/GenBank/DDBJ databases">
        <title>Flavobacterium sp. nov., YIM 102701-2 draft genome.</title>
        <authorList>
            <person name="Li G."/>
            <person name="Jiang Y."/>
        </authorList>
    </citation>
    <scope>NUCLEOTIDE SEQUENCE [LARGE SCALE GENOMIC DNA]</scope>
    <source>
        <strain evidence="1 2">YIM 102701-2</strain>
    </source>
</reference>
<organism evidence="1 2">
    <name type="scientific">Paenimyroides tangerinum</name>
    <dbReference type="NCBI Taxonomy" id="2488728"/>
    <lineage>
        <taxon>Bacteria</taxon>
        <taxon>Pseudomonadati</taxon>
        <taxon>Bacteroidota</taxon>
        <taxon>Flavobacteriia</taxon>
        <taxon>Flavobacteriales</taxon>
        <taxon>Flavobacteriaceae</taxon>
        <taxon>Paenimyroides</taxon>
    </lineage>
</organism>
<protein>
    <submittedName>
        <fullName evidence="1">Tetracycline regulation of excision, RteC</fullName>
    </submittedName>
</protein>
<gene>
    <name evidence="1" type="ORF">EG240_11815</name>
</gene>
<evidence type="ECO:0000313" key="2">
    <source>
        <dbReference type="Proteomes" id="UP000275719"/>
    </source>
</evidence>
<comment type="caution">
    <text evidence="1">The sequence shown here is derived from an EMBL/GenBank/DDBJ whole genome shotgun (WGS) entry which is preliminary data.</text>
</comment>
<dbReference type="OrthoDB" id="790983at2"/>